<feature type="compositionally biased region" description="Low complexity" evidence="9">
    <location>
        <begin position="1749"/>
        <end position="1765"/>
    </location>
</feature>
<dbReference type="FunFam" id="2.30.42.10:FF:000140">
    <property type="entry name" value="Multiple PDZ domain crumbs cell polarity complex component"/>
    <property type="match status" value="1"/>
</dbReference>
<feature type="domain" description="L27" evidence="11">
    <location>
        <begin position="3"/>
        <end position="63"/>
    </location>
</feature>
<dbReference type="FunFam" id="2.30.42.10:FF:000044">
    <property type="entry name" value="Multiple PDZ domain protein isoform X1"/>
    <property type="match status" value="1"/>
</dbReference>
<dbReference type="InterPro" id="IPR036034">
    <property type="entry name" value="PDZ_sf"/>
</dbReference>
<keyword evidence="5" id="KW-0677">Repeat</keyword>
<keyword evidence="4" id="KW-0597">Phosphoprotein</keyword>
<feature type="region of interest" description="Disordered" evidence="9">
    <location>
        <begin position="1498"/>
        <end position="1540"/>
    </location>
</feature>
<dbReference type="FunFam" id="2.30.42.10:FF:000057">
    <property type="entry name" value="multiple PDZ domain protein isoform X1"/>
    <property type="match status" value="1"/>
</dbReference>
<dbReference type="Pfam" id="PF00595">
    <property type="entry name" value="PDZ"/>
    <property type="match status" value="13"/>
</dbReference>
<dbReference type="PANTHER" id="PTHR19964:SF10">
    <property type="entry name" value="MULTIPLE PDZ DOMAIN PROTEIN"/>
    <property type="match status" value="1"/>
</dbReference>
<dbReference type="Gene3D" id="2.30.42.10">
    <property type="match status" value="13"/>
</dbReference>
<dbReference type="CDD" id="cd06674">
    <property type="entry name" value="PDZ11_MUPP1-PDZ9_PATJ-like"/>
    <property type="match status" value="1"/>
</dbReference>
<feature type="region of interest" description="Disordered" evidence="9">
    <location>
        <begin position="1195"/>
        <end position="1235"/>
    </location>
</feature>
<evidence type="ECO:0000256" key="5">
    <source>
        <dbReference type="ARBA" id="ARBA00022737"/>
    </source>
</evidence>
<evidence type="ECO:0000256" key="6">
    <source>
        <dbReference type="ARBA" id="ARBA00022949"/>
    </source>
</evidence>
<dbReference type="CDD" id="cd06668">
    <property type="entry name" value="PDZ4_MUPP1-like"/>
    <property type="match status" value="1"/>
</dbReference>
<dbReference type="FunFam" id="2.30.42.10:FF:000093">
    <property type="entry name" value="multiple PDZ domain protein isoform X1"/>
    <property type="match status" value="1"/>
</dbReference>
<dbReference type="SUPFAM" id="SSF50156">
    <property type="entry name" value="PDZ domain-like"/>
    <property type="match status" value="13"/>
</dbReference>
<feature type="domain" description="PDZ" evidence="10">
    <location>
        <begin position="1656"/>
        <end position="1738"/>
    </location>
</feature>
<evidence type="ECO:0000256" key="8">
    <source>
        <dbReference type="ARBA" id="ARBA00037831"/>
    </source>
</evidence>
<dbReference type="InterPro" id="IPR032078">
    <property type="entry name" value="MPDZ_u10"/>
</dbReference>
<feature type="region of interest" description="Disordered" evidence="9">
    <location>
        <begin position="1122"/>
        <end position="1145"/>
    </location>
</feature>
<feature type="domain" description="PDZ" evidence="10">
    <location>
        <begin position="1152"/>
        <end position="1211"/>
    </location>
</feature>
<dbReference type="InterPro" id="IPR001478">
    <property type="entry name" value="PDZ"/>
</dbReference>
<feature type="domain" description="PDZ" evidence="10">
    <location>
        <begin position="1793"/>
        <end position="1879"/>
    </location>
</feature>
<dbReference type="Gene3D" id="1.10.287.650">
    <property type="entry name" value="L27 domain"/>
    <property type="match status" value="1"/>
</dbReference>
<organism evidence="12 13">
    <name type="scientific">Physeter macrocephalus</name>
    <name type="common">Sperm whale</name>
    <name type="synonym">Physeter catodon</name>
    <dbReference type="NCBI Taxonomy" id="9755"/>
    <lineage>
        <taxon>Eukaryota</taxon>
        <taxon>Metazoa</taxon>
        <taxon>Chordata</taxon>
        <taxon>Craniata</taxon>
        <taxon>Vertebrata</taxon>
        <taxon>Euteleostomi</taxon>
        <taxon>Mammalia</taxon>
        <taxon>Eutheria</taxon>
        <taxon>Laurasiatheria</taxon>
        <taxon>Artiodactyla</taxon>
        <taxon>Whippomorpha</taxon>
        <taxon>Cetacea</taxon>
        <taxon>Odontoceti</taxon>
        <taxon>Physeteridae</taxon>
        <taxon>Physeter</taxon>
    </lineage>
</organism>
<keyword evidence="3" id="KW-1003">Cell membrane</keyword>
<dbReference type="CDD" id="cd06672">
    <property type="entry name" value="PDZ8_MUPP1-PDZ7_PATJ-PDZ2_INAD-like"/>
    <property type="match status" value="1"/>
</dbReference>
<dbReference type="FunFam" id="2.30.42.10:FF:000072">
    <property type="entry name" value="multiple PDZ domain protein isoform X1"/>
    <property type="match status" value="1"/>
</dbReference>
<dbReference type="FunFam" id="2.30.42.10:FF:000089">
    <property type="entry name" value="multiple PDZ domain protein isoform X1"/>
    <property type="match status" value="1"/>
</dbReference>
<keyword evidence="7" id="KW-0472">Membrane</keyword>
<dbReference type="FunFam" id="2.30.42.10:FF:000108">
    <property type="entry name" value="Multiple PDZ domain protein isoform X1"/>
    <property type="match status" value="1"/>
</dbReference>
<dbReference type="PANTHER" id="PTHR19964">
    <property type="entry name" value="MULTIPLE PDZ DOMAIN PROTEIN"/>
    <property type="match status" value="1"/>
</dbReference>
<reference evidence="13" key="1">
    <citation type="submission" date="2025-08" db="UniProtKB">
        <authorList>
            <consortium name="RefSeq"/>
        </authorList>
    </citation>
    <scope>IDENTIFICATION</scope>
    <source>
        <tissue evidence="13">Muscle</tissue>
    </source>
</reference>
<keyword evidence="6" id="KW-0965">Cell junction</keyword>
<proteinExistence type="predicted"/>
<feature type="domain" description="PDZ" evidence="10">
    <location>
        <begin position="1009"/>
        <end position="1077"/>
    </location>
</feature>
<dbReference type="Pfam" id="PF16667">
    <property type="entry name" value="MPDZ_u10"/>
    <property type="match status" value="1"/>
</dbReference>
<feature type="domain" description="PDZ" evidence="10">
    <location>
        <begin position="1414"/>
        <end position="1495"/>
    </location>
</feature>
<dbReference type="CDD" id="cd06673">
    <property type="entry name" value="PDZ10_MUPP1-PDZ8_PATJ-like"/>
    <property type="match status" value="1"/>
</dbReference>
<dbReference type="CDD" id="cd06671">
    <property type="entry name" value="PDZ7_MUPP1-PD6_PATJ-like"/>
    <property type="match status" value="1"/>
</dbReference>
<dbReference type="FunFam" id="2.30.42.10:FF:000110">
    <property type="entry name" value="multiple PDZ domain protein isoform X2"/>
    <property type="match status" value="1"/>
</dbReference>
<dbReference type="FunFam" id="2.30.42.10:FF:000038">
    <property type="entry name" value="Multiple PDZ domain protein isoform X1"/>
    <property type="match status" value="1"/>
</dbReference>
<evidence type="ECO:0000313" key="12">
    <source>
        <dbReference type="Proteomes" id="UP000248484"/>
    </source>
</evidence>
<comment type="subcellular location">
    <subcellularLocation>
        <location evidence="8">Apical cell membrane</location>
        <topology evidence="8">Peripheral membrane protein</topology>
    </subcellularLocation>
    <subcellularLocation>
        <location evidence="1">Cell junction</location>
        <location evidence="1">Tight junction</location>
    </subcellularLocation>
</comment>
<dbReference type="GO" id="GO:0016324">
    <property type="term" value="C:apical plasma membrane"/>
    <property type="evidence" value="ECO:0007669"/>
    <property type="project" value="UniProtKB-SubCell"/>
</dbReference>
<dbReference type="CTD" id="8777"/>
<dbReference type="CDD" id="cd06667">
    <property type="entry name" value="PDZ2_MUPP1-like"/>
    <property type="match status" value="1"/>
</dbReference>
<dbReference type="Pfam" id="PF09045">
    <property type="entry name" value="L27_2"/>
    <property type="match status" value="1"/>
</dbReference>
<dbReference type="FunFam" id="2.30.42.10:FF:000070">
    <property type="entry name" value="Multiple PDZ domain protein"/>
    <property type="match status" value="1"/>
</dbReference>
<protein>
    <submittedName>
        <fullName evidence="13">Multiple PDZ domain protein isoform X11</fullName>
    </submittedName>
</protein>
<dbReference type="SUPFAM" id="SSF101288">
    <property type="entry name" value="L27 domain"/>
    <property type="match status" value="1"/>
</dbReference>
<evidence type="ECO:0000313" key="13">
    <source>
        <dbReference type="RefSeq" id="XP_054943184.1"/>
    </source>
</evidence>
<feature type="domain" description="PDZ" evidence="10">
    <location>
        <begin position="377"/>
        <end position="463"/>
    </location>
</feature>
<feature type="domain" description="PDZ" evidence="10">
    <location>
        <begin position="1918"/>
        <end position="2001"/>
    </location>
</feature>
<dbReference type="CDD" id="cd06670">
    <property type="entry name" value="PDZ6_MUPP1-like"/>
    <property type="match status" value="1"/>
</dbReference>
<dbReference type="CDD" id="cd10817">
    <property type="entry name" value="PDZ9_MUPP1-like"/>
    <property type="match status" value="1"/>
</dbReference>
<dbReference type="RefSeq" id="XP_054943184.1">
    <property type="nucleotide sequence ID" value="XM_055087209.1"/>
</dbReference>
<dbReference type="PROSITE" id="PS51022">
    <property type="entry name" value="L27"/>
    <property type="match status" value="1"/>
</dbReference>
<feature type="region of interest" description="Disordered" evidence="9">
    <location>
        <begin position="1741"/>
        <end position="1765"/>
    </location>
</feature>
<dbReference type="FunFam" id="2.30.42.10:FF:000054">
    <property type="entry name" value="multiple PDZ domain protein isoform X1"/>
    <property type="match status" value="1"/>
</dbReference>
<dbReference type="CDD" id="cd06689">
    <property type="entry name" value="PDZ1_MUPP1-like"/>
    <property type="match status" value="1"/>
</dbReference>
<evidence type="ECO:0000259" key="10">
    <source>
        <dbReference type="PROSITE" id="PS50106"/>
    </source>
</evidence>
<feature type="domain" description="PDZ" evidence="10">
    <location>
        <begin position="1281"/>
        <end position="1364"/>
    </location>
</feature>
<evidence type="ECO:0000256" key="1">
    <source>
        <dbReference type="ARBA" id="ARBA00004435"/>
    </source>
</evidence>
<dbReference type="FunFam" id="2.30.42.10:FF:000058">
    <property type="entry name" value="multiple PDZ domain protein isoform X1"/>
    <property type="match status" value="1"/>
</dbReference>
<feature type="domain" description="PDZ" evidence="10">
    <location>
        <begin position="137"/>
        <end position="224"/>
    </location>
</feature>
<name>A0A9W2WVB2_PHYMC</name>
<dbReference type="CDD" id="cd06675">
    <property type="entry name" value="PDZ12_MUPP1-like"/>
    <property type="match status" value="1"/>
</dbReference>
<evidence type="ECO:0000256" key="7">
    <source>
        <dbReference type="ARBA" id="ARBA00023136"/>
    </source>
</evidence>
<feature type="domain" description="PDZ" evidence="10">
    <location>
        <begin position="257"/>
        <end position="337"/>
    </location>
</feature>
<dbReference type="CDD" id="cd06676">
    <property type="entry name" value="PDZ13_MUPP1-like"/>
    <property type="match status" value="1"/>
</dbReference>
<dbReference type="InterPro" id="IPR015132">
    <property type="entry name" value="L27_2"/>
</dbReference>
<evidence type="ECO:0000259" key="11">
    <source>
        <dbReference type="PROSITE" id="PS51022"/>
    </source>
</evidence>
<dbReference type="PROSITE" id="PS50106">
    <property type="entry name" value="PDZ"/>
    <property type="match status" value="13"/>
</dbReference>
<evidence type="ECO:0000256" key="9">
    <source>
        <dbReference type="SAM" id="MobiDB-lite"/>
    </source>
</evidence>
<dbReference type="InterPro" id="IPR004172">
    <property type="entry name" value="L27_dom"/>
</dbReference>
<evidence type="ECO:0000256" key="3">
    <source>
        <dbReference type="ARBA" id="ARBA00022475"/>
    </source>
</evidence>
<evidence type="ECO:0000256" key="4">
    <source>
        <dbReference type="ARBA" id="ARBA00022553"/>
    </source>
</evidence>
<dbReference type="CDD" id="cd06669">
    <property type="entry name" value="PDZ5_MUPP1-like"/>
    <property type="match status" value="1"/>
</dbReference>
<dbReference type="SMART" id="SM00228">
    <property type="entry name" value="PDZ"/>
    <property type="match status" value="13"/>
</dbReference>
<accession>A0A9W2WVB2</accession>
<dbReference type="InterPro" id="IPR036892">
    <property type="entry name" value="L27_dom_sf"/>
</dbReference>
<feature type="domain" description="PDZ" evidence="10">
    <location>
        <begin position="700"/>
        <end position="776"/>
    </location>
</feature>
<keyword evidence="12" id="KW-1185">Reference proteome</keyword>
<keyword evidence="2" id="KW-0796">Tight junction</keyword>
<dbReference type="Proteomes" id="UP000248484">
    <property type="component" value="Chromosome 9"/>
</dbReference>
<sequence>MLETIDKNRALQAAERLQAKLRERGDVANEDKLNLLKSVLQSPLFSQILNLQTSVQQLKDQVNIATPTISNVECAHIPHLSPAAIPTLQNESFLLSPNNGNLEVLTGLGTAHINGKPACDEFDQLIKNMAQGRQIEVFELLKPPCGGLGFSVVGLRSENRGELGIFVQEIQEGSVAHRDGRLKETDQILAINGQALDQTITHQQAISILQKAKDTVKLVIARGSLPQLISPIVSRSPSAASTISAHSNPVHWQHVETIELVNDGSGLGFGIVGGKATGVIVKTILPGGVADQHGRLCSGDHILKIGDTDLAGMSSEQVAQVLRQCGNRVKLMIARGAMEEPTVPTSLGITLNSSPSSTPEMRVDASTQKSEENETFDVELTKNVQGLGITIAGYIGDKKLEPSGIFVKSITKSSAVEHDGRIQIGDQIIAVDGTNLQGFTNQQAVEVLRHTGQTVHLTLMRRGAKQDAELASREDITKDAVLSPVNASVSKENYEEDEDSLSLRRNTSILPIGEEGYPLLSAEREDIEDAQQQEAALLTKWQRIMGINYEIVVAYVSKFSENSGLGISLEATVGHHFIRSVLPEGPVGHSGKLFSGDELLEVNGITLLGENHQDVVTILKELPIEVTMVCCRRTVPPTTPSELESLDLCDIELTEKPHIDLGEFIGSSETEDPVLVMTDVGQNAEEVQGPLAMWEADVQNIELEKGSRGLGFSILDYQDPIDPASTVIVIRSLVPGGVAEKDGRLLPGDRLMFVNDVNLENSSLEEAVQALKGAPSGTVRIGVAKPLPLSPEEGYVSAKEDSFLYPPHSCEEEGLADKALFRADLALVDTNDADLADESAFESQYSPDNDSIYSTQASILSLHGSACSDNLNFGPSLPSSPPKDVTENSSDPVLDLHMSLEELYAQNLLQRRDESPPSVDLSMGTASGFTINDYTPANAIEQQYGCDNTRVWTEPHRPNEVISSAELSSPVLTDSAGKGSKFLIQQGSLASAAECVMLQTISKESFERTITIAKGNSSLGMTVSANKDGLGMIVRSIIHGGAISRDGRIAVGDCILSINEESTISLTNTQARAMLRRHSLIGPDIKITYVPAEHLEEFKISLGQQSGGIMALDIFSSYTGRDIPELPEREEGEGEESELQNATYSSWNQSRRVELWREPSKSLGISIVGGRGMGSRLSNGEVMRGIFIKHVLEDSPAGKNGTLKPGDRIVEAPSQSESEPEKAPLCSVPPPPPPAFAEMNEDHAQSSASEISADVDKEDEFGYSWKNIRERYGTLTGELHMIELEKGRSGLGLSLAGNKDRSRMSVFIVGIDPNGAAGKDGRLQIADELLEINGQILYGRSHQNASSIIKCAPSKVKIIFIRSKDAVSQMAVCPGHTVEPLPATSENLQNKEAEPSVTTSDAAVDLSSFPNVQHLELPKDQGGLGIAISEEDTLSGVIIKSLTEHGAAARDGRLKVGDQVLAVDDEVVVGYPVEKFISLLKTAKTTVKLTIRAENPDSQAVASAAGTANGEKKSSPQSLMVPPSGSPEPEPIRSTSRSSTPAIFASDPATCPIIPGCETTIEISKGRTGLGLSIVGGSDTLLGAIIIHEVYEEGAACKDGRLWAGDQILEVNGIDLRKATHDEAINVLRQTPQRVRLTLYRDEAPYKEEDVYDTLTIELQKKPGKGLGLSIVGKRNDTGVFVSDIVKGGIADADGRLMQGDQILMVNGEDVRHATQEAVAALLKCSLGTVTLEVGRVKAGPFHSERRPSQSSQMSEGSLSSFTFPLSGSSTSESLESSSKKNALASEIQGLRAVEIKKGPTDSLGISIAGGVGSPLGDVPIFIAMMHPNGVAAQTQKLRVGDRIVTICGTSTEGMTHTQAVNFLKNASGSIEMQVVAGGDVSVVTGHQQEPASSSLSFTGLTSSSIFHDDLGPPQCKSITLDRGPDGLGFSIVGGYGSPHGDLPIYVKTVFAKGAASEDGRLKRGDQIIAVNGQSLEGVTHEEAVAILKRTKGTVTLMVLS</sequence>
<dbReference type="GO" id="GO:0005923">
    <property type="term" value="C:bicellular tight junction"/>
    <property type="evidence" value="ECO:0007669"/>
    <property type="project" value="UniProtKB-SubCell"/>
</dbReference>
<dbReference type="CDD" id="cd06791">
    <property type="entry name" value="PDZ3_MUPP1-like"/>
    <property type="match status" value="1"/>
</dbReference>
<gene>
    <name evidence="13" type="primary">MPDZ</name>
</gene>
<feature type="domain" description="PDZ" evidence="10">
    <location>
        <begin position="1560"/>
        <end position="1643"/>
    </location>
</feature>
<dbReference type="GeneID" id="102996813"/>
<feature type="domain" description="PDZ" evidence="10">
    <location>
        <begin position="553"/>
        <end position="634"/>
    </location>
</feature>
<evidence type="ECO:0000256" key="2">
    <source>
        <dbReference type="ARBA" id="ARBA00022427"/>
    </source>
</evidence>
<dbReference type="InterPro" id="IPR051342">
    <property type="entry name" value="PDZ_scaffold"/>
</dbReference>